<sequence length="391" mass="43153">MAMDRTVFEAAASGDKSLIQRLQQHGVDPHQSNTSDEHNSSNCPKIGSEEMVKLLIGGLEDIESHQADTIRMKNLKEKDTALHVAIKNGNFGVAKLLMENDPGLLELVNNANESPLFLAVEGGFLDITQHILRQFPSALCCSSNGMNVLHAAVIRAHHGVSALLIAGRQGHVNAMAEIIGHNPDACDLVDNRGWTPLHAAIANERLNVVRYILKKPMLENLINAVDNEGNTPLNVAARRDKYSIITILVNDLRVQKKAQNLNFQKPIDFIRTNPNIEELCKSMIAKKLDSQEGRPSLRSLVHGMDIHEREVEGFTMPGGYEQDQSSTKGLAMLSNKTSFKVFVIADSIAFYCSSTSVFIQFCGSLEHNYHLLLRFTRVAATLSYISSLGMM</sequence>
<accession>A0ABM3IHK5</accession>
<dbReference type="Pfam" id="PF12796">
    <property type="entry name" value="Ank_2"/>
    <property type="match status" value="2"/>
</dbReference>
<evidence type="ECO:0000256" key="6">
    <source>
        <dbReference type="ARBA" id="ARBA00023136"/>
    </source>
</evidence>
<organism evidence="10 11">
    <name type="scientific">Ziziphus jujuba</name>
    <name type="common">Chinese jujube</name>
    <name type="synonym">Ziziphus sativa</name>
    <dbReference type="NCBI Taxonomy" id="326968"/>
    <lineage>
        <taxon>Eukaryota</taxon>
        <taxon>Viridiplantae</taxon>
        <taxon>Streptophyta</taxon>
        <taxon>Embryophyta</taxon>
        <taxon>Tracheophyta</taxon>
        <taxon>Spermatophyta</taxon>
        <taxon>Magnoliopsida</taxon>
        <taxon>eudicotyledons</taxon>
        <taxon>Gunneridae</taxon>
        <taxon>Pentapetalae</taxon>
        <taxon>rosids</taxon>
        <taxon>fabids</taxon>
        <taxon>Rosales</taxon>
        <taxon>Rhamnaceae</taxon>
        <taxon>Paliureae</taxon>
        <taxon>Ziziphus</taxon>
    </lineage>
</organism>
<evidence type="ECO:0000256" key="1">
    <source>
        <dbReference type="ARBA" id="ARBA00004141"/>
    </source>
</evidence>
<dbReference type="Pfam" id="PF13962">
    <property type="entry name" value="PGG"/>
    <property type="match status" value="1"/>
</dbReference>
<evidence type="ECO:0000256" key="4">
    <source>
        <dbReference type="ARBA" id="ARBA00022989"/>
    </source>
</evidence>
<evidence type="ECO:0000256" key="3">
    <source>
        <dbReference type="ARBA" id="ARBA00022737"/>
    </source>
</evidence>
<protein>
    <submittedName>
        <fullName evidence="11">Ankyrin repeat-containing protein At5g02620</fullName>
    </submittedName>
</protein>
<dbReference type="Proteomes" id="UP001652623">
    <property type="component" value="Chromosome 4"/>
</dbReference>
<evidence type="ECO:0000259" key="9">
    <source>
        <dbReference type="Pfam" id="PF13962"/>
    </source>
</evidence>
<gene>
    <name evidence="11" type="primary">LOC112490317</name>
</gene>
<evidence type="ECO:0000313" key="11">
    <source>
        <dbReference type="RefSeq" id="XP_048328582.1"/>
    </source>
</evidence>
<dbReference type="InterPro" id="IPR036770">
    <property type="entry name" value="Ankyrin_rpt-contain_sf"/>
</dbReference>
<keyword evidence="6" id="KW-0472">Membrane</keyword>
<keyword evidence="10" id="KW-1185">Reference proteome</keyword>
<keyword evidence="5 7" id="KW-0040">ANK repeat</keyword>
<evidence type="ECO:0000256" key="8">
    <source>
        <dbReference type="SAM" id="MobiDB-lite"/>
    </source>
</evidence>
<dbReference type="InterPro" id="IPR002110">
    <property type="entry name" value="Ankyrin_rpt"/>
</dbReference>
<dbReference type="PROSITE" id="PS50297">
    <property type="entry name" value="ANK_REP_REGION"/>
    <property type="match status" value="2"/>
</dbReference>
<evidence type="ECO:0000256" key="7">
    <source>
        <dbReference type="PROSITE-ProRule" id="PRU00023"/>
    </source>
</evidence>
<reference evidence="11" key="1">
    <citation type="submission" date="2025-08" db="UniProtKB">
        <authorList>
            <consortium name="RefSeq"/>
        </authorList>
    </citation>
    <scope>IDENTIFICATION</scope>
    <source>
        <tissue evidence="11">Seedling</tissue>
    </source>
</reference>
<dbReference type="GeneID" id="112490317"/>
<feature type="repeat" description="ANK" evidence="7">
    <location>
        <begin position="77"/>
        <end position="100"/>
    </location>
</feature>
<feature type="domain" description="PGG" evidence="9">
    <location>
        <begin position="313"/>
        <end position="391"/>
    </location>
</feature>
<dbReference type="PANTHER" id="PTHR24186">
    <property type="entry name" value="PROTEIN PHOSPHATASE 1 REGULATORY SUBUNIT"/>
    <property type="match status" value="1"/>
</dbReference>
<dbReference type="SMART" id="SM00248">
    <property type="entry name" value="ANK"/>
    <property type="match status" value="6"/>
</dbReference>
<dbReference type="PROSITE" id="PS50088">
    <property type="entry name" value="ANK_REPEAT"/>
    <property type="match status" value="2"/>
</dbReference>
<dbReference type="SUPFAM" id="SSF48403">
    <property type="entry name" value="Ankyrin repeat"/>
    <property type="match status" value="1"/>
</dbReference>
<dbReference type="PANTHER" id="PTHR24186:SF36">
    <property type="entry name" value="SERINE_THREONINE-PROTEIN PHOSPHATASE 6 REGULATORY ANKYRIN REPEAT SUBUNIT A-LIKE"/>
    <property type="match status" value="1"/>
</dbReference>
<name>A0ABM3IHK5_ZIZJJ</name>
<keyword evidence="2" id="KW-0812">Transmembrane</keyword>
<feature type="repeat" description="ANK" evidence="7">
    <location>
        <begin position="192"/>
        <end position="224"/>
    </location>
</feature>
<keyword evidence="4" id="KW-1133">Transmembrane helix</keyword>
<dbReference type="InterPro" id="IPR026961">
    <property type="entry name" value="PGG_dom"/>
</dbReference>
<keyword evidence="3" id="KW-0677">Repeat</keyword>
<evidence type="ECO:0000256" key="2">
    <source>
        <dbReference type="ARBA" id="ARBA00022692"/>
    </source>
</evidence>
<evidence type="ECO:0000313" key="10">
    <source>
        <dbReference type="Proteomes" id="UP001652623"/>
    </source>
</evidence>
<feature type="region of interest" description="Disordered" evidence="8">
    <location>
        <begin position="24"/>
        <end position="45"/>
    </location>
</feature>
<evidence type="ECO:0000256" key="5">
    <source>
        <dbReference type="ARBA" id="ARBA00023043"/>
    </source>
</evidence>
<proteinExistence type="predicted"/>
<dbReference type="Gene3D" id="1.25.40.20">
    <property type="entry name" value="Ankyrin repeat-containing domain"/>
    <property type="match status" value="2"/>
</dbReference>
<comment type="subcellular location">
    <subcellularLocation>
        <location evidence="1">Membrane</location>
        <topology evidence="1">Multi-pass membrane protein</topology>
    </subcellularLocation>
</comment>
<dbReference type="RefSeq" id="XP_048328582.1">
    <property type="nucleotide sequence ID" value="XM_048472625.1"/>
</dbReference>